<reference evidence="3" key="1">
    <citation type="journal article" date="2023" name="BMC Genomics">
        <title>Chromosome-level genome assemblies of Cutaneotrichosporon spp. (Trichosporonales, Basidiomycota) reveal imbalanced evolution between nucleotide sequences and chromosome synteny.</title>
        <authorList>
            <person name="Kobayashi Y."/>
            <person name="Kayamori A."/>
            <person name="Aoki K."/>
            <person name="Shiwa Y."/>
            <person name="Matsutani M."/>
            <person name="Fujita N."/>
            <person name="Sugita T."/>
            <person name="Iwasaki W."/>
            <person name="Tanaka N."/>
            <person name="Takashima M."/>
        </authorList>
    </citation>
    <scope>NUCLEOTIDE SEQUENCE</scope>
    <source>
        <strain evidence="3">HIS016</strain>
    </source>
</reference>
<feature type="domain" description="CBM21" evidence="2">
    <location>
        <begin position="469"/>
        <end position="578"/>
    </location>
</feature>
<dbReference type="PANTHER" id="PTHR12307">
    <property type="entry name" value="PROTEIN PHOSPHATASE 1 REGULATORY SUBUNIT"/>
    <property type="match status" value="1"/>
</dbReference>
<sequence>MPNTARASRVHVSSSAKLGAAYPTPPPSPFLDELTLGETADSTVSAKALKPPRRTPSPRRALRRAPSVPNLCLSPKGFRLTTPSRILAVLGGGRVLRVDTSSVLDRMPYSPSQPFTTFSVRAETVSTERIDTATPAETKGVDSGAQSERGAARVSAPVQVSDKPAQHKPAPIHVPLPTPTRGQPTADTPPPVSRTPIHNLPDSVASSQPPIYTSPSGSSSSVPTTSALGITMQSDVLPEVRSPPRAPAEPLASTPNRRSRRPRLFGFTDIDHPTAHGSPVTSPESSVNTMGAIPRRTLPQRTKSETSLYTLGHASSHPKEKEPHEPIIHSRPRRETGLKLNLKGIVPEPVHNMPLSAGFISEQIVRKKSGETVRSALKPSGPLQPNGTPKTDDVSRAMWESRSCPTTPNFRKNVHFDSQLERVKLFLQDQKPQVVSHHGSPDYSDGESEGEMESEKVLEIKLPNFPTMPPLQADMYVESLFLNNNRDSLCGVIVVRNYSFQKWVAVRFTFDWWQTVSEVSASYQDSIRGGSFDRFTFNIKLGDILERIEEKTLFLCVRYQSDGRELWDSNGNENYQILFERQKKVAPRYGAKRTTNMPKHRNRNAWSSTTSNPSGMADLRARLNRLTAEEEALSAPIPRSSKARFSSPSRTSGLMSPRKLRPSGPATPPAVDLGTRYDFGSALKSSHKQSPTIRHREFQPDVHGSGDFYSPRPAFLHGVGPSSPLAGLPRSPLSADNSPSSPASPVPYNGGASPLAGPSTALPTLGSGHSSSTSSLSSINSIMATPADSPMSLRSQVILEAPQESPSPSSSPLSTDSPLSPRDVLPWMKSGDEDMSRSSYSTFIEQFCWGGASTSLTLAPPSNTADIRRIHSTSALDSFDAATDRTPQSYTPTASLSRSTSATEISSNTATPLFSCASPPTREDLERVDSAIRSLSSSLQSTPVEGSPVLGATAMTRIPSGNTVLAI</sequence>
<feature type="region of interest" description="Disordered" evidence="1">
    <location>
        <begin position="126"/>
        <end position="298"/>
    </location>
</feature>
<dbReference type="InterPro" id="IPR038175">
    <property type="entry name" value="CBM21_dom_sf"/>
</dbReference>
<comment type="caution">
    <text evidence="3">The sequence shown here is derived from an EMBL/GenBank/DDBJ whole genome shotgun (WGS) entry which is preliminary data.</text>
</comment>
<gene>
    <name evidence="3" type="ORF">CspeluHIS016_0802360</name>
</gene>
<feature type="compositionally biased region" description="Low complexity" evidence="1">
    <location>
        <begin position="1"/>
        <end position="16"/>
    </location>
</feature>
<evidence type="ECO:0000259" key="2">
    <source>
        <dbReference type="PROSITE" id="PS51159"/>
    </source>
</evidence>
<dbReference type="InterPro" id="IPR050782">
    <property type="entry name" value="PP1_regulatory_subunit_3"/>
</dbReference>
<dbReference type="Proteomes" id="UP001222932">
    <property type="component" value="Unassembled WGS sequence"/>
</dbReference>
<feature type="region of interest" description="Disordered" evidence="1">
    <location>
        <begin position="720"/>
        <end position="777"/>
    </location>
</feature>
<dbReference type="GO" id="GO:0000164">
    <property type="term" value="C:protein phosphatase type 1 complex"/>
    <property type="evidence" value="ECO:0007669"/>
    <property type="project" value="TreeGrafter"/>
</dbReference>
<accession>A0AAD3YDV9</accession>
<evidence type="ECO:0000256" key="1">
    <source>
        <dbReference type="SAM" id="MobiDB-lite"/>
    </source>
</evidence>
<proteinExistence type="predicted"/>
<dbReference type="PROSITE" id="PS51159">
    <property type="entry name" value="CBM21"/>
    <property type="match status" value="1"/>
</dbReference>
<feature type="compositionally biased region" description="Polar residues" evidence="1">
    <location>
        <begin position="604"/>
        <end position="614"/>
    </location>
</feature>
<organism evidence="3 4">
    <name type="scientific">Cutaneotrichosporon spelunceum</name>
    <dbReference type="NCBI Taxonomy" id="1672016"/>
    <lineage>
        <taxon>Eukaryota</taxon>
        <taxon>Fungi</taxon>
        <taxon>Dikarya</taxon>
        <taxon>Basidiomycota</taxon>
        <taxon>Agaricomycotina</taxon>
        <taxon>Tremellomycetes</taxon>
        <taxon>Trichosporonales</taxon>
        <taxon>Trichosporonaceae</taxon>
        <taxon>Cutaneotrichosporon</taxon>
    </lineage>
</organism>
<feature type="region of interest" description="Disordered" evidence="1">
    <location>
        <begin position="801"/>
        <end position="832"/>
    </location>
</feature>
<feature type="compositionally biased region" description="Low complexity" evidence="1">
    <location>
        <begin position="731"/>
        <end position="747"/>
    </location>
</feature>
<feature type="region of interest" description="Disordered" evidence="1">
    <location>
        <begin position="879"/>
        <end position="904"/>
    </location>
</feature>
<feature type="region of interest" description="Disordered" evidence="1">
    <location>
        <begin position="631"/>
        <end position="706"/>
    </location>
</feature>
<dbReference type="GO" id="GO:0005979">
    <property type="term" value="P:regulation of glycogen biosynthetic process"/>
    <property type="evidence" value="ECO:0007669"/>
    <property type="project" value="TreeGrafter"/>
</dbReference>
<name>A0AAD3YDV9_9TREE</name>
<dbReference type="GO" id="GO:0008157">
    <property type="term" value="F:protein phosphatase 1 binding"/>
    <property type="evidence" value="ECO:0007669"/>
    <property type="project" value="TreeGrafter"/>
</dbReference>
<dbReference type="InterPro" id="IPR005036">
    <property type="entry name" value="CBM21_dom"/>
</dbReference>
<evidence type="ECO:0000313" key="3">
    <source>
        <dbReference type="EMBL" id="GMK59630.1"/>
    </source>
</evidence>
<feature type="compositionally biased region" description="Low complexity" evidence="1">
    <location>
        <begin position="806"/>
        <end position="821"/>
    </location>
</feature>
<feature type="compositionally biased region" description="Low complexity" evidence="1">
    <location>
        <begin position="764"/>
        <end position="777"/>
    </location>
</feature>
<dbReference type="Gene3D" id="2.60.40.2440">
    <property type="entry name" value="Carbohydrate binding type-21 domain"/>
    <property type="match status" value="1"/>
</dbReference>
<keyword evidence="4" id="KW-1185">Reference proteome</keyword>
<dbReference type="Pfam" id="PF03370">
    <property type="entry name" value="CBM_21"/>
    <property type="match status" value="1"/>
</dbReference>
<dbReference type="GO" id="GO:2001069">
    <property type="term" value="F:glycogen binding"/>
    <property type="evidence" value="ECO:0007669"/>
    <property type="project" value="TreeGrafter"/>
</dbReference>
<feature type="compositionally biased region" description="Polar residues" evidence="1">
    <location>
        <begin position="279"/>
        <end position="289"/>
    </location>
</feature>
<feature type="region of interest" description="Disordered" evidence="1">
    <location>
        <begin position="42"/>
        <end position="68"/>
    </location>
</feature>
<feature type="compositionally biased region" description="Polar residues" evidence="1">
    <location>
        <begin position="643"/>
        <end position="654"/>
    </location>
</feature>
<protein>
    <recommendedName>
        <fullName evidence="2">CBM21 domain-containing protein</fullName>
    </recommendedName>
</protein>
<feature type="compositionally biased region" description="Polar residues" evidence="1">
    <location>
        <begin position="885"/>
        <end position="904"/>
    </location>
</feature>
<feature type="region of interest" description="Disordered" evidence="1">
    <location>
        <begin position="1"/>
        <end position="28"/>
    </location>
</feature>
<dbReference type="AlphaFoldDB" id="A0AAD3YDV9"/>
<feature type="region of interest" description="Disordered" evidence="1">
    <location>
        <begin position="375"/>
        <end position="395"/>
    </location>
</feature>
<feature type="compositionally biased region" description="Basic residues" evidence="1">
    <location>
        <begin position="50"/>
        <end position="63"/>
    </location>
</feature>
<dbReference type="EMBL" id="BTCM01000008">
    <property type="protein sequence ID" value="GMK59630.1"/>
    <property type="molecule type" value="Genomic_DNA"/>
</dbReference>
<reference evidence="3" key="2">
    <citation type="submission" date="2023-06" db="EMBL/GenBank/DDBJ databases">
        <authorList>
            <person name="Kobayashi Y."/>
            <person name="Kayamori A."/>
            <person name="Aoki K."/>
            <person name="Shiwa Y."/>
            <person name="Fujita N."/>
            <person name="Sugita T."/>
            <person name="Iwasaki W."/>
            <person name="Tanaka N."/>
            <person name="Takashima M."/>
        </authorList>
    </citation>
    <scope>NUCLEOTIDE SEQUENCE</scope>
    <source>
        <strain evidence="3">HIS016</strain>
    </source>
</reference>
<feature type="region of interest" description="Disordered" evidence="1">
    <location>
        <begin position="588"/>
        <end position="617"/>
    </location>
</feature>
<dbReference type="PANTHER" id="PTHR12307:SF36">
    <property type="entry name" value="GLYCOGEN-BINDING SUBUNIT 76A"/>
    <property type="match status" value="1"/>
</dbReference>
<evidence type="ECO:0000313" key="4">
    <source>
        <dbReference type="Proteomes" id="UP001222932"/>
    </source>
</evidence>
<feature type="compositionally biased region" description="Low complexity" evidence="1">
    <location>
        <begin position="209"/>
        <end position="226"/>
    </location>
</feature>